<dbReference type="InterPro" id="IPR011990">
    <property type="entry name" value="TPR-like_helical_dom_sf"/>
</dbReference>
<dbReference type="EMBL" id="FOQO01000009">
    <property type="protein sequence ID" value="SFJ34222.1"/>
    <property type="molecule type" value="Genomic_DNA"/>
</dbReference>
<gene>
    <name evidence="4" type="ORF">SAMN05444682_10919</name>
</gene>
<dbReference type="STRING" id="1477437.SAMN05444682_10919"/>
<sequence>MKRISFALFFLYFYLPILAAPEQLPVDSDGLTNGLEDFPPPQRVIQITRCVDSLEERKTPLLRLSEFLDDMRSKARAWNDQPLLKHLAFYHRIKRIYQPITQEEFMNILESTINYYEDKGIQRYVAVCHFYIGNRFYEQEQYGEAFYHHARALALFDKVGIQHIPEIGKYLHRISLNYYYFRDYERVVELMRASISQPYYNTNLVVQRYNTLAMAYLHLNELDSAIRYFKHTQEVANSLHNETWITISAGNLGRVYLKQGRYEDALPLQMQDYLYNRNREYDPIVARNAAINVASTLQKLDRQDSVMYYLGESERLNRLVKSGNPMWGQQRDEEFYITYYGVLHDYYKTKGNTLVAYRYLDSLTKLTNETNLTYNKMTAQVAEDRLKIQQHVADLAIQQADKERIRFRLLGVIGIVVLLLFIMAMLYYLLRLRRSKERLHVEKERIIQQAAQEKVEAQLAQATLELKEYMHRLQEKNELVKTFRKQVEQLRNHTMNQSPQLDELTNRLAETKLLTPDDWNNFRQRFNRAFGGELDQLKLKHRDLTSAEERIYALEKMNVSTSHMAWMLGISPESVRKARYRLRKKIDLSVA</sequence>
<dbReference type="OrthoDB" id="621195at2"/>
<keyword evidence="5" id="KW-1185">Reference proteome</keyword>
<feature type="transmembrane region" description="Helical" evidence="2">
    <location>
        <begin position="409"/>
        <end position="430"/>
    </location>
</feature>
<feature type="signal peptide" evidence="3">
    <location>
        <begin position="1"/>
        <end position="19"/>
    </location>
</feature>
<organism evidence="4 5">
    <name type="scientific">Parapedobacter indicus</name>
    <dbReference type="NCBI Taxonomy" id="1477437"/>
    <lineage>
        <taxon>Bacteria</taxon>
        <taxon>Pseudomonadati</taxon>
        <taxon>Bacteroidota</taxon>
        <taxon>Sphingobacteriia</taxon>
        <taxon>Sphingobacteriales</taxon>
        <taxon>Sphingobacteriaceae</taxon>
        <taxon>Parapedobacter</taxon>
    </lineage>
</organism>
<proteinExistence type="predicted"/>
<dbReference type="SUPFAM" id="SSF48452">
    <property type="entry name" value="TPR-like"/>
    <property type="match status" value="1"/>
</dbReference>
<name>A0A1I3QKX8_9SPHI</name>
<feature type="chain" id="PRO_5011601087" evidence="3">
    <location>
        <begin position="20"/>
        <end position="591"/>
    </location>
</feature>
<evidence type="ECO:0000256" key="3">
    <source>
        <dbReference type="SAM" id="SignalP"/>
    </source>
</evidence>
<evidence type="ECO:0000313" key="4">
    <source>
        <dbReference type="EMBL" id="SFJ34222.1"/>
    </source>
</evidence>
<evidence type="ECO:0000256" key="2">
    <source>
        <dbReference type="SAM" id="Phobius"/>
    </source>
</evidence>
<dbReference type="GO" id="GO:0003677">
    <property type="term" value="F:DNA binding"/>
    <property type="evidence" value="ECO:0007669"/>
    <property type="project" value="InterPro"/>
</dbReference>
<keyword evidence="2" id="KW-0812">Transmembrane</keyword>
<dbReference type="InterPro" id="IPR019734">
    <property type="entry name" value="TPR_rpt"/>
</dbReference>
<dbReference type="Gene3D" id="1.25.40.10">
    <property type="entry name" value="Tetratricopeptide repeat domain"/>
    <property type="match status" value="2"/>
</dbReference>
<dbReference type="Pfam" id="PF13424">
    <property type="entry name" value="TPR_12"/>
    <property type="match status" value="1"/>
</dbReference>
<keyword evidence="2" id="KW-0472">Membrane</keyword>
<dbReference type="GO" id="GO:0006355">
    <property type="term" value="P:regulation of DNA-templated transcription"/>
    <property type="evidence" value="ECO:0007669"/>
    <property type="project" value="InterPro"/>
</dbReference>
<protein>
    <submittedName>
        <fullName evidence="4">Tetratricopeptide repeat-containing protein</fullName>
    </submittedName>
</protein>
<keyword evidence="2" id="KW-1133">Transmembrane helix</keyword>
<dbReference type="SUPFAM" id="SSF46894">
    <property type="entry name" value="C-terminal effector domain of the bipartite response regulators"/>
    <property type="match status" value="1"/>
</dbReference>
<evidence type="ECO:0000313" key="5">
    <source>
        <dbReference type="Proteomes" id="UP000198670"/>
    </source>
</evidence>
<dbReference type="Proteomes" id="UP000198670">
    <property type="component" value="Unassembled WGS sequence"/>
</dbReference>
<keyword evidence="1" id="KW-0175">Coiled coil</keyword>
<dbReference type="SMART" id="SM00028">
    <property type="entry name" value="TPR"/>
    <property type="match status" value="3"/>
</dbReference>
<evidence type="ECO:0000256" key="1">
    <source>
        <dbReference type="SAM" id="Coils"/>
    </source>
</evidence>
<keyword evidence="3" id="KW-0732">Signal</keyword>
<accession>A0A1I3QKX8</accession>
<reference evidence="4 5" key="1">
    <citation type="submission" date="2016-10" db="EMBL/GenBank/DDBJ databases">
        <authorList>
            <person name="de Groot N.N."/>
        </authorList>
    </citation>
    <scope>NUCLEOTIDE SEQUENCE [LARGE SCALE GENOMIC DNA]</scope>
    <source>
        <strain evidence="4 5">RK1</strain>
    </source>
</reference>
<dbReference type="RefSeq" id="WP_090628936.1">
    <property type="nucleotide sequence ID" value="NZ_FOQO01000009.1"/>
</dbReference>
<dbReference type="AlphaFoldDB" id="A0A1I3QKX8"/>
<dbReference type="InterPro" id="IPR016032">
    <property type="entry name" value="Sig_transdc_resp-reg_C-effctor"/>
</dbReference>
<feature type="coiled-coil region" evidence="1">
    <location>
        <begin position="447"/>
        <end position="493"/>
    </location>
</feature>